<reference evidence="2" key="1">
    <citation type="submission" date="2013-07" db="EMBL/GenBank/DDBJ databases">
        <title>Midgut Transcriptome Profiling of Anoplphora glabripennis, a Lignocellulose Degrading, Wood-Boring Cerambycid.</title>
        <authorList>
            <person name="Scully E.D."/>
            <person name="Hoover K."/>
            <person name="Carlson J.E."/>
            <person name="Tien M."/>
            <person name="Geib S.M."/>
        </authorList>
    </citation>
    <scope>NUCLEOTIDE SEQUENCE</scope>
</reference>
<dbReference type="EMBL" id="GALX01003904">
    <property type="protein sequence ID" value="JAB64562.1"/>
    <property type="molecule type" value="Transcribed_RNA"/>
</dbReference>
<feature type="domain" description="Thioredoxin" evidence="1">
    <location>
        <begin position="26"/>
        <end position="142"/>
    </location>
</feature>
<accession>V5GSI3</accession>
<dbReference type="GO" id="GO:0005789">
    <property type="term" value="C:endoplasmic reticulum membrane"/>
    <property type="evidence" value="ECO:0007669"/>
    <property type="project" value="TreeGrafter"/>
</dbReference>
<name>V5GSI3_ANOGL</name>
<evidence type="ECO:0000259" key="1">
    <source>
        <dbReference type="PROSITE" id="PS51352"/>
    </source>
</evidence>
<dbReference type="PROSITE" id="PS51352">
    <property type="entry name" value="THIOREDOXIN_2"/>
    <property type="match status" value="1"/>
</dbReference>
<dbReference type="SUPFAM" id="SSF52833">
    <property type="entry name" value="Thioredoxin-like"/>
    <property type="match status" value="2"/>
</dbReference>
<dbReference type="GO" id="GO:0003756">
    <property type="term" value="F:protein disulfide isomerase activity"/>
    <property type="evidence" value="ECO:0007669"/>
    <property type="project" value="TreeGrafter"/>
</dbReference>
<sequence>MDTSLSLSSTKTITFTFFMITCMFYNPTDSGAVQLTQQNIDMTLASNELVFINFYADWCRFSNLLMPIFDEAAEAVAKEFPESGKVVMGKVDCDQESSVATRFHITKYPTLKVIRNGQPAKREYRGQRSVEAFTSFIKKQLEDPIKEFKLLKELGQLESNKRIIIGYFDRRDQPEYNIFRRVATNLKDDCQFHVGFEQASEKMHPPGQPIIVFRPDKDRSNDLDETYPGSLTNFDELHIWVSEKCVPLVREITFENAEELTEEGLPFLILFHTPEDKDSIKRFNEIVQTDLLSEKQTINPYG</sequence>
<protein>
    <submittedName>
        <fullName evidence="2">Endoplasmic reticulum resident protein 44</fullName>
    </submittedName>
</protein>
<dbReference type="Pfam" id="PF13848">
    <property type="entry name" value="Thioredoxin_6"/>
    <property type="match status" value="1"/>
</dbReference>
<dbReference type="InterPro" id="IPR041870">
    <property type="entry name" value="ERp44_PDI_b_1"/>
</dbReference>
<gene>
    <name evidence="2" type="primary">ERP44</name>
</gene>
<dbReference type="AlphaFoldDB" id="V5GSI3"/>
<dbReference type="FunFam" id="3.40.30.10:FF:000074">
    <property type="entry name" value="endoplasmic reticulum resident protein 44"/>
    <property type="match status" value="1"/>
</dbReference>
<dbReference type="InterPro" id="IPR052643">
    <property type="entry name" value="ERP44"/>
</dbReference>
<dbReference type="Pfam" id="PF00085">
    <property type="entry name" value="Thioredoxin"/>
    <property type="match status" value="1"/>
</dbReference>
<dbReference type="InterPro" id="IPR013766">
    <property type="entry name" value="Thioredoxin_domain"/>
</dbReference>
<dbReference type="GO" id="GO:0006457">
    <property type="term" value="P:protein folding"/>
    <property type="evidence" value="ECO:0007669"/>
    <property type="project" value="TreeGrafter"/>
</dbReference>
<evidence type="ECO:0000313" key="2">
    <source>
        <dbReference type="EMBL" id="JAB64562.1"/>
    </source>
</evidence>
<dbReference type="CDD" id="cd02996">
    <property type="entry name" value="PDI_a_ERp44"/>
    <property type="match status" value="1"/>
</dbReference>
<dbReference type="InterPro" id="IPR036249">
    <property type="entry name" value="Thioredoxin-like_sf"/>
</dbReference>
<dbReference type="PANTHER" id="PTHR46295">
    <property type="entry name" value="ENDOPLASMIC RETICULUM RESIDENT PROTEIN 44"/>
    <property type="match status" value="1"/>
</dbReference>
<dbReference type="GO" id="GO:0005793">
    <property type="term" value="C:endoplasmic reticulum-Golgi intermediate compartment"/>
    <property type="evidence" value="ECO:0007669"/>
    <property type="project" value="TreeGrafter"/>
</dbReference>
<dbReference type="PANTHER" id="PTHR46295:SF1">
    <property type="entry name" value="ENDOPLASMIC RETICULUM RESIDENT PROTEIN 44"/>
    <property type="match status" value="1"/>
</dbReference>
<dbReference type="Gene3D" id="3.40.30.10">
    <property type="entry name" value="Glutaredoxin"/>
    <property type="match status" value="3"/>
</dbReference>
<organism evidence="2">
    <name type="scientific">Anoplophora glabripennis</name>
    <name type="common">Asian longhorn beetle</name>
    <name type="synonym">Anoplophora nobilis</name>
    <dbReference type="NCBI Taxonomy" id="217634"/>
    <lineage>
        <taxon>Eukaryota</taxon>
        <taxon>Metazoa</taxon>
        <taxon>Ecdysozoa</taxon>
        <taxon>Arthropoda</taxon>
        <taxon>Hexapoda</taxon>
        <taxon>Insecta</taxon>
        <taxon>Pterygota</taxon>
        <taxon>Neoptera</taxon>
        <taxon>Endopterygota</taxon>
        <taxon>Coleoptera</taxon>
        <taxon>Polyphaga</taxon>
        <taxon>Cucujiformia</taxon>
        <taxon>Chrysomeloidea</taxon>
        <taxon>Cerambycidae</taxon>
        <taxon>Lamiinae</taxon>
        <taxon>Lamiini</taxon>
        <taxon>Anoplophora</taxon>
    </lineage>
</organism>
<dbReference type="CDD" id="cd03070">
    <property type="entry name" value="PDI_b_ERp44"/>
    <property type="match status" value="1"/>
</dbReference>
<proteinExistence type="predicted"/>